<geneLocation type="plasmid" evidence="1 2">
    <name>lp54</name>
</geneLocation>
<keyword evidence="2" id="KW-1185">Reference proteome</keyword>
<dbReference type="EMBL" id="CP002761">
    <property type="protein sequence ID" value="AEL19578.1"/>
    <property type="molecule type" value="Genomic_DNA"/>
</dbReference>
<dbReference type="HOGENOM" id="CLU_3340827_0_0_12"/>
<evidence type="ECO:0000313" key="1">
    <source>
        <dbReference type="EMBL" id="AEL19578.1"/>
    </source>
</evidence>
<reference key="1">
    <citation type="submission" date="2011-06" db="EMBL/GenBank/DDBJ databases">
        <authorList>
            <person name="Mongodin E.F."/>
            <person name="Casjens S.R."/>
            <person name="Fraser-Liggett C.M."/>
            <person name="Qiu W.-G."/>
            <person name="Dunn J.J."/>
            <person name="Luft B.J."/>
            <person name="Schutzer S.E."/>
        </authorList>
    </citation>
    <scope>NUCLEOTIDE SEQUENCE</scope>
    <source>
        <strain>DN127</strain>
    </source>
</reference>
<gene>
    <name evidence="1" type="ordered locus">BbiDN127_A0027</name>
</gene>
<dbReference type="Proteomes" id="UP000001634">
    <property type="component" value="Plasmid lp54"/>
</dbReference>
<evidence type="ECO:0000313" key="2">
    <source>
        <dbReference type="Proteomes" id="UP000001634"/>
    </source>
</evidence>
<organism evidence="1 2">
    <name type="scientific">Borrelia bissettiae (strain DSM 17990 / CIP 109136 / DN127)</name>
    <name type="common">Borreliella bissettiae</name>
    <dbReference type="NCBI Taxonomy" id="521010"/>
    <lineage>
        <taxon>Bacteria</taxon>
        <taxon>Pseudomonadati</taxon>
        <taxon>Spirochaetota</taxon>
        <taxon>Spirochaetia</taxon>
        <taxon>Spirochaetales</taxon>
        <taxon>Borreliaceae</taxon>
        <taxon>Borreliella</taxon>
    </lineage>
</organism>
<reference evidence="1 2" key="2">
    <citation type="journal article" date="2012" name="J. Bacteriol.">
        <title>Whole-Genome Sequences of Borrelia bissettii, Borrelia valaisiana, and Borrelia spielmanii.</title>
        <authorList>
            <person name="Schutzer S.E."/>
            <person name="Fraser-Liggett C.M."/>
            <person name="Qiu W.G."/>
            <person name="Kraiczy P."/>
            <person name="Mongodin E.F."/>
            <person name="Dunn J.J."/>
            <person name="Luft B.J."/>
            <person name="Casjens S.R."/>
        </authorList>
    </citation>
    <scope>NUCLEOTIDE SEQUENCE [LARGE SCALE GENOMIC DNA]</scope>
    <source>
        <strain evidence="1 2">DN127</strain>
    </source>
</reference>
<protein>
    <submittedName>
        <fullName evidence="1">Uncharacterized protein</fullName>
    </submittedName>
</protein>
<name>G0APF2_BORBD</name>
<keyword evidence="1" id="KW-0614">Plasmid</keyword>
<proteinExistence type="predicted"/>
<dbReference type="KEGG" id="bbs:BbiDN127_A0027"/>
<sequence>MSEFFYFSLKNLRIEDISSKLFLERKLFFTSILNRRD</sequence>
<accession>G0APF2</accession>
<dbReference type="AlphaFoldDB" id="G0APF2"/>